<reference evidence="1 2" key="1">
    <citation type="submission" date="2013-11" db="EMBL/GenBank/DDBJ databases">
        <title>Draft genome sequence and annotation of the entomopathogenic bacterium, Xenorhabdus cabanillasi strain JM26.</title>
        <authorList>
            <person name="Gualtieri M."/>
            <person name="Ogier J.C."/>
            <person name="Pages S."/>
            <person name="Givaudan A."/>
            <person name="Gaudriault S."/>
        </authorList>
    </citation>
    <scope>NUCLEOTIDE SEQUENCE [LARGE SCALE GENOMIC DNA]</scope>
    <source>
        <strain evidence="1 2">JM26</strain>
    </source>
</reference>
<gene>
    <name evidence="1" type="ORF">XCR1_4250009</name>
</gene>
<dbReference type="Gene3D" id="3.50.100.10">
    <property type="entry name" value="protein il1583 domain"/>
    <property type="match status" value="1"/>
</dbReference>
<dbReference type="EMBL" id="CBXE010000363">
    <property type="protein sequence ID" value="CDL86611.1"/>
    <property type="molecule type" value="Genomic_DNA"/>
</dbReference>
<comment type="caution">
    <text evidence="1">The sequence shown here is derived from an EMBL/GenBank/DDBJ whole genome shotgun (WGS) entry which is preliminary data.</text>
</comment>
<accession>W1J9R1</accession>
<dbReference type="Proteomes" id="UP000019197">
    <property type="component" value="Unassembled WGS sequence"/>
</dbReference>
<dbReference type="AlphaFoldDB" id="W1J9R1"/>
<protein>
    <submittedName>
        <fullName evidence="1">Uncharacterized protein</fullName>
    </submittedName>
</protein>
<name>W1J9R1_9GAMM</name>
<evidence type="ECO:0000313" key="2">
    <source>
        <dbReference type="Proteomes" id="UP000019197"/>
    </source>
</evidence>
<organism evidence="1 2">
    <name type="scientific">Xenorhabdus cabanillasii JM26</name>
    <dbReference type="NCBI Taxonomy" id="1427517"/>
    <lineage>
        <taxon>Bacteria</taxon>
        <taxon>Pseudomonadati</taxon>
        <taxon>Pseudomonadota</taxon>
        <taxon>Gammaproteobacteria</taxon>
        <taxon>Enterobacterales</taxon>
        <taxon>Morganellaceae</taxon>
        <taxon>Xenorhabdus</taxon>
    </lineage>
</organism>
<proteinExistence type="predicted"/>
<sequence>MGGYQKDSLAEAHEFGFFIARTVEDAKEKAKNICLLVMVNYIKIT</sequence>
<evidence type="ECO:0000313" key="1">
    <source>
        <dbReference type="EMBL" id="CDL86611.1"/>
    </source>
</evidence>